<evidence type="ECO:0000256" key="5">
    <source>
        <dbReference type="ARBA" id="ARBA00022705"/>
    </source>
</evidence>
<feature type="active site" description="Charge relay system" evidence="15">
    <location>
        <position position="656"/>
    </location>
</feature>
<keyword evidence="10 15" id="KW-0106">Calcium</keyword>
<dbReference type="GO" id="GO:0051287">
    <property type="term" value="F:NAD binding"/>
    <property type="evidence" value="ECO:0007669"/>
    <property type="project" value="InterPro"/>
</dbReference>
<dbReference type="InParanoid" id="A0A7C8MTZ0"/>
<dbReference type="Pfam" id="PF09286">
    <property type="entry name" value="Pro-kuma_activ"/>
    <property type="match status" value="1"/>
</dbReference>
<dbReference type="Pfam" id="PF00004">
    <property type="entry name" value="AAA"/>
    <property type="match status" value="1"/>
</dbReference>
<comment type="similarity">
    <text evidence="3">Belongs to the activator 1 small subunits family.</text>
</comment>
<dbReference type="PANTHER" id="PTHR14218">
    <property type="entry name" value="PROTEASE S8 TRIPEPTIDYL PEPTIDASE I CLN2"/>
    <property type="match status" value="1"/>
</dbReference>
<dbReference type="InterPro" id="IPR047854">
    <property type="entry name" value="RFC_lid"/>
</dbReference>
<keyword evidence="4 15" id="KW-0645">Protease</keyword>
<dbReference type="OrthoDB" id="409122at2759"/>
<feature type="active site" description="Charge relay system" evidence="15">
    <location>
        <position position="652"/>
    </location>
</feature>
<dbReference type="FunFam" id="3.40.50.300:FF:000129">
    <property type="entry name" value="Replication factor C subunit 5"/>
    <property type="match status" value="1"/>
</dbReference>
<dbReference type="GO" id="GO:0031391">
    <property type="term" value="C:Elg1 RFC-like complex"/>
    <property type="evidence" value="ECO:0007669"/>
    <property type="project" value="UniProtKB-ARBA"/>
</dbReference>
<dbReference type="GO" id="GO:0046872">
    <property type="term" value="F:metal ion binding"/>
    <property type="evidence" value="ECO:0007669"/>
    <property type="project" value="UniProtKB-UniRule"/>
</dbReference>
<dbReference type="GO" id="GO:0005634">
    <property type="term" value="C:nucleus"/>
    <property type="evidence" value="ECO:0007669"/>
    <property type="project" value="UniProtKB-SubCell"/>
</dbReference>
<feature type="binding site" evidence="15">
    <location>
        <position position="992"/>
    </location>
    <ligand>
        <name>Ca(2+)</name>
        <dbReference type="ChEBI" id="CHEBI:29108"/>
    </ligand>
</feature>
<dbReference type="GO" id="GO:0005524">
    <property type="term" value="F:ATP binding"/>
    <property type="evidence" value="ECO:0007669"/>
    <property type="project" value="UniProtKB-KW"/>
</dbReference>
<dbReference type="GO" id="GO:0006508">
    <property type="term" value="P:proteolysis"/>
    <property type="evidence" value="ECO:0007669"/>
    <property type="project" value="UniProtKB-KW"/>
</dbReference>
<dbReference type="Pfam" id="PF08542">
    <property type="entry name" value="Rep_fac_C"/>
    <property type="match status" value="1"/>
</dbReference>
<organism evidence="18 19">
    <name type="scientific">Xylaria multiplex</name>
    <dbReference type="NCBI Taxonomy" id="323545"/>
    <lineage>
        <taxon>Eukaryota</taxon>
        <taxon>Fungi</taxon>
        <taxon>Dikarya</taxon>
        <taxon>Ascomycota</taxon>
        <taxon>Pezizomycotina</taxon>
        <taxon>Sordariomycetes</taxon>
        <taxon>Xylariomycetidae</taxon>
        <taxon>Xylariales</taxon>
        <taxon>Xylariaceae</taxon>
        <taxon>Xylaria</taxon>
    </lineage>
</organism>
<feature type="compositionally biased region" description="Acidic residues" evidence="16">
    <location>
        <begin position="1"/>
        <end position="10"/>
    </location>
</feature>
<evidence type="ECO:0000256" key="14">
    <source>
        <dbReference type="ARBA" id="ARBA00070184"/>
    </source>
</evidence>
<evidence type="ECO:0000256" key="9">
    <source>
        <dbReference type="ARBA" id="ARBA00022825"/>
    </source>
</evidence>
<evidence type="ECO:0000256" key="12">
    <source>
        <dbReference type="ARBA" id="ARBA00023145"/>
    </source>
</evidence>
<dbReference type="PANTHER" id="PTHR14218:SF19">
    <property type="entry name" value="SERINE PROTEASE AORO, PUTATIVE (AFU_ORTHOLOGUE AFUA_6G10250)-RELATED"/>
    <property type="match status" value="1"/>
</dbReference>
<evidence type="ECO:0000256" key="7">
    <source>
        <dbReference type="ARBA" id="ARBA00022741"/>
    </source>
</evidence>
<evidence type="ECO:0000256" key="2">
    <source>
        <dbReference type="ARBA" id="ARBA00004239"/>
    </source>
</evidence>
<dbReference type="InterPro" id="IPR050819">
    <property type="entry name" value="Tripeptidyl-peptidase_I"/>
</dbReference>
<dbReference type="Gene3D" id="1.20.272.10">
    <property type="match status" value="1"/>
</dbReference>
<dbReference type="InterPro" id="IPR003593">
    <property type="entry name" value="AAA+_ATPase"/>
</dbReference>
<comment type="caution">
    <text evidence="18">The sequence shown here is derived from an EMBL/GenBank/DDBJ whole genome shotgun (WGS) entry which is preliminary data.</text>
</comment>
<dbReference type="Gene3D" id="3.40.50.300">
    <property type="entry name" value="P-loop containing nucleotide triphosphate hydrolases"/>
    <property type="match status" value="1"/>
</dbReference>
<dbReference type="InterPro" id="IPR036852">
    <property type="entry name" value="Peptidase_S8/S53_dom_sf"/>
</dbReference>
<dbReference type="Gene3D" id="3.40.50.200">
    <property type="entry name" value="Peptidase S8/S53 domain"/>
    <property type="match status" value="1"/>
</dbReference>
<dbReference type="GO" id="GO:0006271">
    <property type="term" value="P:DNA strand elongation involved in DNA replication"/>
    <property type="evidence" value="ECO:0007669"/>
    <property type="project" value="UniProtKB-ARBA"/>
</dbReference>
<evidence type="ECO:0000256" key="13">
    <source>
        <dbReference type="ARBA" id="ARBA00023242"/>
    </source>
</evidence>
<evidence type="ECO:0000256" key="1">
    <source>
        <dbReference type="ARBA" id="ARBA00004123"/>
    </source>
</evidence>
<dbReference type="InterPro" id="IPR013748">
    <property type="entry name" value="Rep_factorC_C"/>
</dbReference>
<accession>A0A7C8MTZ0</accession>
<evidence type="ECO:0000256" key="10">
    <source>
        <dbReference type="ARBA" id="ARBA00022837"/>
    </source>
</evidence>
<keyword evidence="12" id="KW-0865">Zymogen</keyword>
<dbReference type="GO" id="GO:0016887">
    <property type="term" value="F:ATP hydrolysis activity"/>
    <property type="evidence" value="ECO:0007669"/>
    <property type="project" value="InterPro"/>
</dbReference>
<dbReference type="CDD" id="cd18140">
    <property type="entry name" value="HLD_clamp_RFC"/>
    <property type="match status" value="1"/>
</dbReference>
<dbReference type="InterPro" id="IPR030400">
    <property type="entry name" value="Sedolisin_dom"/>
</dbReference>
<sequence>MSDFEDEMDVDGPPSNDIVFSSDNTAKGKRSAANLPVEAEDSLPWVEKYRPVELSDVSGHQDILATINKFVDSNRLPHLLLYGPPGTGKTSTILALARRIYGQDNMRQMVLELNASDDRGIDVVREQIKTFASTKQIFTMGGASRPGGVAGFKLIILDEADAMTNTAQMALRRIMEKYTANTRFCVIANYTHKLSPALLSRCTRFRFSPLKENDIRVLVDKVIMEEGVKIDAEATDALVTLSKGDMRRALNVIQACHASSTPMQPKNAPKIAEKDIVRETITMETIYNCIAAPPPDAITKIVNTLLATSDVTTCLSTINTLKVANGLALADIITAVSEQLVTMEVKPEVMVLWLDGLAEIEYRVSGGANEAIQTGAVVGIVREGSNPESENYGKHLSAEEVVDFFAPLESSVQAVRNWLVEAGIDAHTISQSANKQWIQFDAPVGQVEDLLVTNYHVWEHKMTGAKDVGCDEYHVPKHVRPHIDYITPGIKLMGNGGARQKHTFTRDANSDNGLSQIVDSRGIEGMMSERSRARPSSSNQAKGQKFQGPLRFAEPVRPEDILSGNLTLEQGCDVYVTPDCIRLLYGIPKGTTKHTGNKMGIFQSLMQHYTQQDLDTFFWAFTDDIPNGTYPELLSVNGGEGATKELYDAGTEANLDFQMAYGLIWPQEPALFQVDDEWYQQSQLRSAEYAGFFNNLWNAIDGSYCTFEAFGERGNCKRPECRDPVYPNEHEGGYKGELNCGIYKPTNVISISYSGAESELPASYQQRQCAEIMKLSLQGSTIMIASGDSGVAGFSTYSNPTGCMGPNHDVFNPQFLATCPYILSVGSTYLPTNRTAGKDPEVATSRFQSGGGFSNIYDAPEWQREIVEKYLTHANLSFNSYEGGGTNYSNAKAGIGRFNRIGRAYPDVSANGDRFVIASGGDLLQIGGTSASAPLWGSIITLINEERLEAGKKPVGFIHPVLYAHPEVFNDITVGDNRGCRTGGFPATEGWDPVTGMGIVIATQAFITAESLGDAPYLYVCAHLYKSIHADHECRRRGIRVAKCPGSTSPAAAEHALSLYFAARRKTVMLHNEIRTVDEQGENSWKRQRSIALKMQTANEHPPCSIEEEIVGIIGHGHIGERLETLCKALGMKVLIAERKSSAPNAAGDESTRRTPFDEVIRIATVFFISCTSNLYTQNMIAGAELSVMRPEAVIINISRGNVVNTAEVVKALREKRISGAATDVFEQEPASTEKDSAFLAENTRDLNLTFSPHVGYFSTKTMVTMEAMVKERIKNFVDGDLKKFEA</sequence>
<dbReference type="Pfam" id="PF02826">
    <property type="entry name" value="2-Hacid_dh_C"/>
    <property type="match status" value="1"/>
</dbReference>
<evidence type="ECO:0000256" key="3">
    <source>
        <dbReference type="ARBA" id="ARBA00005378"/>
    </source>
</evidence>
<dbReference type="FunFam" id="1.10.8.60:FF:000028">
    <property type="entry name" value="Replication factor C subunit 5"/>
    <property type="match status" value="1"/>
</dbReference>
<feature type="binding site" evidence="15">
    <location>
        <position position="972"/>
    </location>
    <ligand>
        <name>Ca(2+)</name>
        <dbReference type="ChEBI" id="CHEBI:29108"/>
    </ligand>
</feature>
<evidence type="ECO:0000256" key="16">
    <source>
        <dbReference type="SAM" id="MobiDB-lite"/>
    </source>
</evidence>
<evidence type="ECO:0000256" key="6">
    <source>
        <dbReference type="ARBA" id="ARBA00022723"/>
    </source>
</evidence>
<dbReference type="Gene3D" id="1.10.8.60">
    <property type="match status" value="1"/>
</dbReference>
<dbReference type="SUPFAM" id="SSF51735">
    <property type="entry name" value="NAD(P)-binding Rossmann-fold domains"/>
    <property type="match status" value="1"/>
</dbReference>
<evidence type="ECO:0000256" key="15">
    <source>
        <dbReference type="PROSITE-ProRule" id="PRU01032"/>
    </source>
</evidence>
<dbReference type="GO" id="GO:0003677">
    <property type="term" value="F:DNA binding"/>
    <property type="evidence" value="ECO:0007669"/>
    <property type="project" value="InterPro"/>
</dbReference>
<gene>
    <name evidence="18" type="ORF">GQX73_g2069</name>
</gene>
<feature type="binding site" evidence="15">
    <location>
        <position position="990"/>
    </location>
    <ligand>
        <name>Ca(2+)</name>
        <dbReference type="ChEBI" id="CHEBI:29108"/>
    </ligand>
</feature>
<dbReference type="EMBL" id="WUBL01000013">
    <property type="protein sequence ID" value="KAF2971450.1"/>
    <property type="molecule type" value="Genomic_DNA"/>
</dbReference>
<keyword evidence="9 15" id="KW-0720">Serine protease</keyword>
<evidence type="ECO:0000256" key="8">
    <source>
        <dbReference type="ARBA" id="ARBA00022801"/>
    </source>
</evidence>
<evidence type="ECO:0000259" key="17">
    <source>
        <dbReference type="PROSITE" id="PS51695"/>
    </source>
</evidence>
<keyword evidence="11" id="KW-0067">ATP-binding</keyword>
<dbReference type="InterPro" id="IPR008921">
    <property type="entry name" value="DNA_pol3_clamp-load_cplx_C"/>
</dbReference>
<dbReference type="CDD" id="cd05198">
    <property type="entry name" value="formate_dh_like"/>
    <property type="match status" value="1"/>
</dbReference>
<proteinExistence type="inferred from homology"/>
<dbReference type="Gene3D" id="3.40.50.720">
    <property type="entry name" value="NAD(P)-binding Rossmann-like Domain"/>
    <property type="match status" value="1"/>
</dbReference>
<keyword evidence="13" id="KW-0539">Nucleus</keyword>
<dbReference type="InterPro" id="IPR003959">
    <property type="entry name" value="ATPase_AAA_core"/>
</dbReference>
<dbReference type="GO" id="GO:0004252">
    <property type="term" value="F:serine-type endopeptidase activity"/>
    <property type="evidence" value="ECO:0007669"/>
    <property type="project" value="UniProtKB-UniRule"/>
</dbReference>
<evidence type="ECO:0000313" key="18">
    <source>
        <dbReference type="EMBL" id="KAF2971450.1"/>
    </source>
</evidence>
<protein>
    <recommendedName>
        <fullName evidence="14">Replication factor C subunit 3</fullName>
    </recommendedName>
</protein>
<dbReference type="InterPro" id="IPR006140">
    <property type="entry name" value="D-isomer_DH_NAD-bd"/>
</dbReference>
<dbReference type="NCBIfam" id="NF001679">
    <property type="entry name" value="PRK00440.1"/>
    <property type="match status" value="1"/>
</dbReference>
<dbReference type="CDD" id="cd11377">
    <property type="entry name" value="Pro-peptidase_S53"/>
    <property type="match status" value="1"/>
</dbReference>
<dbReference type="SUPFAM" id="SSF54897">
    <property type="entry name" value="Protease propeptides/inhibitors"/>
    <property type="match status" value="1"/>
</dbReference>
<feature type="active site" description="Charge relay system" evidence="15">
    <location>
        <position position="930"/>
    </location>
</feature>
<dbReference type="FunFam" id="1.20.272.10:FF:000004">
    <property type="entry name" value="Replication factor C subunit 5"/>
    <property type="match status" value="1"/>
</dbReference>
<dbReference type="SUPFAM" id="SSF52540">
    <property type="entry name" value="P-loop containing nucleoside triphosphate hydrolases"/>
    <property type="match status" value="1"/>
</dbReference>
<keyword evidence="7" id="KW-0547">Nucleotide-binding</keyword>
<keyword evidence="19" id="KW-1185">Reference proteome</keyword>
<feature type="domain" description="Peptidase S53" evidence="17">
    <location>
        <begin position="575"/>
        <end position="1012"/>
    </location>
</feature>
<dbReference type="CDD" id="cd04056">
    <property type="entry name" value="Peptidases_S53"/>
    <property type="match status" value="1"/>
</dbReference>
<dbReference type="SUPFAM" id="SSF48019">
    <property type="entry name" value="post-AAA+ oligomerization domain-like"/>
    <property type="match status" value="1"/>
</dbReference>
<keyword evidence="5" id="KW-0235">DNA replication</keyword>
<feature type="region of interest" description="Disordered" evidence="16">
    <location>
        <begin position="1"/>
        <end position="33"/>
    </location>
</feature>
<dbReference type="GO" id="GO:0005576">
    <property type="term" value="C:extracellular region"/>
    <property type="evidence" value="ECO:0007669"/>
    <property type="project" value="UniProtKB-SubCell"/>
</dbReference>
<dbReference type="SMART" id="SM00382">
    <property type="entry name" value="AAA"/>
    <property type="match status" value="1"/>
</dbReference>
<dbReference type="Proteomes" id="UP000481858">
    <property type="component" value="Unassembled WGS sequence"/>
</dbReference>
<dbReference type="PROSITE" id="PS51695">
    <property type="entry name" value="SEDOLISIN"/>
    <property type="match status" value="1"/>
</dbReference>
<dbReference type="SUPFAM" id="SSF52743">
    <property type="entry name" value="Subtilisin-like"/>
    <property type="match status" value="1"/>
</dbReference>
<dbReference type="InterPro" id="IPR027417">
    <property type="entry name" value="P-loop_NTPase"/>
</dbReference>
<dbReference type="SMART" id="SM00944">
    <property type="entry name" value="Pro-kuma_activ"/>
    <property type="match status" value="1"/>
</dbReference>
<keyword evidence="8 15" id="KW-0378">Hydrolase</keyword>
<evidence type="ECO:0000256" key="11">
    <source>
        <dbReference type="ARBA" id="ARBA00022840"/>
    </source>
</evidence>
<dbReference type="GO" id="GO:0008240">
    <property type="term" value="F:tripeptidyl-peptidase activity"/>
    <property type="evidence" value="ECO:0007669"/>
    <property type="project" value="TreeGrafter"/>
</dbReference>
<evidence type="ECO:0000256" key="4">
    <source>
        <dbReference type="ARBA" id="ARBA00022670"/>
    </source>
</evidence>
<reference evidence="18 19" key="1">
    <citation type="submission" date="2019-12" db="EMBL/GenBank/DDBJ databases">
        <title>Draft genome sequence of the ascomycete Xylaria multiplex DSM 110363.</title>
        <authorList>
            <person name="Buettner E."/>
            <person name="Kellner H."/>
        </authorList>
    </citation>
    <scope>NUCLEOTIDE SEQUENCE [LARGE SCALE GENOMIC DNA]</scope>
    <source>
        <strain evidence="18 19">DSM 110363</strain>
    </source>
</reference>
<feature type="binding site" evidence="15">
    <location>
        <position position="971"/>
    </location>
    <ligand>
        <name>Ca(2+)</name>
        <dbReference type="ChEBI" id="CHEBI:29108"/>
    </ligand>
</feature>
<dbReference type="InterPro" id="IPR015366">
    <property type="entry name" value="S53_propep"/>
</dbReference>
<dbReference type="InterPro" id="IPR036291">
    <property type="entry name" value="NAD(P)-bd_dom_sf"/>
</dbReference>
<name>A0A7C8MTZ0_9PEZI</name>
<evidence type="ECO:0000313" key="19">
    <source>
        <dbReference type="Proteomes" id="UP000481858"/>
    </source>
</evidence>
<dbReference type="CDD" id="cd00009">
    <property type="entry name" value="AAA"/>
    <property type="match status" value="1"/>
</dbReference>
<keyword evidence="6 15" id="KW-0479">Metal-binding</keyword>
<comment type="subcellular location">
    <subcellularLocation>
        <location evidence="1">Nucleus</location>
    </subcellularLocation>
    <subcellularLocation>
        <location evidence="2">Secreted</location>
        <location evidence="2">Extracellular space</location>
    </subcellularLocation>
</comment>
<comment type="cofactor">
    <cofactor evidence="15">
        <name>Ca(2+)</name>
        <dbReference type="ChEBI" id="CHEBI:29108"/>
    </cofactor>
    <text evidence="15">Binds 1 Ca(2+) ion per subunit.</text>
</comment>